<gene>
    <name evidence="11" type="ORF">ADUPG1_007318</name>
</gene>
<dbReference type="EC" id="2.7.11.24" evidence="8"/>
<dbReference type="PROSITE" id="PS01351">
    <property type="entry name" value="MAPK"/>
    <property type="match status" value="1"/>
</dbReference>
<dbReference type="Gene3D" id="1.10.510.10">
    <property type="entry name" value="Transferase(Phosphotransferase) domain 1"/>
    <property type="match status" value="1"/>
</dbReference>
<keyword evidence="5 6" id="KW-0067">ATP-binding</keyword>
<evidence type="ECO:0000256" key="2">
    <source>
        <dbReference type="ARBA" id="ARBA00022679"/>
    </source>
</evidence>
<proteinExistence type="inferred from homology"/>
<evidence type="ECO:0000256" key="6">
    <source>
        <dbReference type="PROSITE-ProRule" id="PRU10141"/>
    </source>
</evidence>
<dbReference type="Gene3D" id="3.30.200.20">
    <property type="entry name" value="Phosphorylase Kinase, domain 1"/>
    <property type="match status" value="2"/>
</dbReference>
<dbReference type="InterPro" id="IPR000719">
    <property type="entry name" value="Prot_kinase_dom"/>
</dbReference>
<dbReference type="PROSITE" id="PS00108">
    <property type="entry name" value="PROTEIN_KINASE_ST"/>
    <property type="match status" value="1"/>
</dbReference>
<evidence type="ECO:0000256" key="4">
    <source>
        <dbReference type="ARBA" id="ARBA00022777"/>
    </source>
</evidence>
<feature type="compositionally biased region" description="Low complexity" evidence="9">
    <location>
        <begin position="351"/>
        <end position="374"/>
    </location>
</feature>
<evidence type="ECO:0000256" key="9">
    <source>
        <dbReference type="SAM" id="MobiDB-lite"/>
    </source>
</evidence>
<keyword evidence="2 8" id="KW-0808">Transferase</keyword>
<feature type="non-terminal residue" evidence="11">
    <location>
        <position position="374"/>
    </location>
</feature>
<evidence type="ECO:0000259" key="10">
    <source>
        <dbReference type="PROSITE" id="PS50011"/>
    </source>
</evidence>
<dbReference type="Pfam" id="PF00069">
    <property type="entry name" value="Pkinase"/>
    <property type="match status" value="1"/>
</dbReference>
<feature type="binding site" evidence="6">
    <location>
        <position position="87"/>
    </location>
    <ligand>
        <name>ATP</name>
        <dbReference type="ChEBI" id="CHEBI:30616"/>
    </ligand>
</feature>
<dbReference type="InterPro" id="IPR050117">
    <property type="entry name" value="MAPK"/>
</dbReference>
<dbReference type="PROSITE" id="PS50011">
    <property type="entry name" value="PROTEIN_KINASE_DOM"/>
    <property type="match status" value="1"/>
</dbReference>
<dbReference type="Proteomes" id="UP001057375">
    <property type="component" value="Unassembled WGS sequence"/>
</dbReference>
<comment type="similarity">
    <text evidence="8">Belongs to the protein kinase superfamily. Ser/Thr protein kinase family. MAP kinase subfamily.</text>
</comment>
<reference evidence="11" key="1">
    <citation type="submission" date="2022-03" db="EMBL/GenBank/DDBJ databases">
        <title>Draft genome sequence of Aduncisulcus paluster, a free-living microaerophilic Fornicata.</title>
        <authorList>
            <person name="Yuyama I."/>
            <person name="Kume K."/>
            <person name="Tamura T."/>
            <person name="Inagaki Y."/>
            <person name="Hashimoto T."/>
        </authorList>
    </citation>
    <scope>NUCLEOTIDE SEQUENCE</scope>
    <source>
        <strain evidence="11">NY0171</strain>
    </source>
</reference>
<sequence length="374" mass="41782">MDPKSMSLPDDSHLSKRYSIIREIGKGAYGVVYKARDVRNGKIVAIKRCIGVFQNEHDAQRSEIGKGAYGVVYKARDVRNGKIVAIKRCIGVFQNEHDAQRSYREIYYLRLLKHINVIPLLNIHKSSNPHDLYLVFPYMAADLHSVIRHNIMQEQHIEYVSYQMFLAVSFLHSGGLLHRDLKPSNILIGSDSIIKICDFGLARALVKTESSADFPAALMTDYIATRWFRSPELLLGDKNYDAAIDIWSLGCIIAEMFLQKPLFPGHSTLNQLALILKVIGHPTDEEIHACGSPHARTMLDALPDCVRKASRVTHGFSHISPAESPSLASIKEKGRPCLVRPNTTGIFSTRSPPLYSSSSSSSSLPDMSSYPSNY</sequence>
<feature type="compositionally biased region" description="Polar residues" evidence="9">
    <location>
        <begin position="341"/>
        <end position="350"/>
    </location>
</feature>
<dbReference type="SUPFAM" id="SSF56112">
    <property type="entry name" value="Protein kinase-like (PK-like)"/>
    <property type="match status" value="2"/>
</dbReference>
<protein>
    <recommendedName>
        <fullName evidence="8">Mitogen-activated protein kinase</fullName>
        <ecNumber evidence="8">2.7.11.24</ecNumber>
    </recommendedName>
</protein>
<feature type="domain" description="Protein kinase" evidence="10">
    <location>
        <begin position="18"/>
        <end position="338"/>
    </location>
</feature>
<dbReference type="InterPro" id="IPR003527">
    <property type="entry name" value="MAP_kinase_CS"/>
</dbReference>
<keyword evidence="8" id="KW-0460">Magnesium</keyword>
<keyword evidence="1 7" id="KW-0723">Serine/threonine-protein kinase</keyword>
<keyword evidence="12" id="KW-1185">Reference proteome</keyword>
<dbReference type="InterPro" id="IPR011009">
    <property type="entry name" value="Kinase-like_dom_sf"/>
</dbReference>
<evidence type="ECO:0000256" key="7">
    <source>
        <dbReference type="RuleBase" id="RU000304"/>
    </source>
</evidence>
<feature type="binding site" evidence="6">
    <location>
        <position position="47"/>
    </location>
    <ligand>
        <name>ATP</name>
        <dbReference type="ChEBI" id="CHEBI:30616"/>
    </ligand>
</feature>
<evidence type="ECO:0000256" key="1">
    <source>
        <dbReference type="ARBA" id="ARBA00022527"/>
    </source>
</evidence>
<keyword evidence="3 6" id="KW-0547">Nucleotide-binding</keyword>
<dbReference type="SMART" id="SM00220">
    <property type="entry name" value="S_TKc"/>
    <property type="match status" value="1"/>
</dbReference>
<comment type="catalytic activity">
    <reaction evidence="8">
        <text>L-threonyl-[protein] + ATP = O-phospho-L-threonyl-[protein] + ADP + H(+)</text>
        <dbReference type="Rhea" id="RHEA:46608"/>
        <dbReference type="Rhea" id="RHEA-COMP:11060"/>
        <dbReference type="Rhea" id="RHEA-COMP:11605"/>
        <dbReference type="ChEBI" id="CHEBI:15378"/>
        <dbReference type="ChEBI" id="CHEBI:30013"/>
        <dbReference type="ChEBI" id="CHEBI:30616"/>
        <dbReference type="ChEBI" id="CHEBI:61977"/>
        <dbReference type="ChEBI" id="CHEBI:456216"/>
        <dbReference type="EC" id="2.7.11.24"/>
    </reaction>
</comment>
<dbReference type="GO" id="GO:0016301">
    <property type="term" value="F:kinase activity"/>
    <property type="evidence" value="ECO:0007669"/>
    <property type="project" value="UniProtKB-KW"/>
</dbReference>
<dbReference type="PROSITE" id="PS00107">
    <property type="entry name" value="PROTEIN_KINASE_ATP"/>
    <property type="match status" value="2"/>
</dbReference>
<evidence type="ECO:0000313" key="12">
    <source>
        <dbReference type="Proteomes" id="UP001057375"/>
    </source>
</evidence>
<evidence type="ECO:0000256" key="3">
    <source>
        <dbReference type="ARBA" id="ARBA00022741"/>
    </source>
</evidence>
<evidence type="ECO:0000256" key="5">
    <source>
        <dbReference type="ARBA" id="ARBA00022840"/>
    </source>
</evidence>
<comment type="caution">
    <text evidence="11">The sequence shown here is derived from an EMBL/GenBank/DDBJ whole genome shotgun (WGS) entry which is preliminary data.</text>
</comment>
<comment type="cofactor">
    <cofactor evidence="8">
        <name>Mg(2+)</name>
        <dbReference type="ChEBI" id="CHEBI:18420"/>
    </cofactor>
</comment>
<organism evidence="11 12">
    <name type="scientific">Aduncisulcus paluster</name>
    <dbReference type="NCBI Taxonomy" id="2918883"/>
    <lineage>
        <taxon>Eukaryota</taxon>
        <taxon>Metamonada</taxon>
        <taxon>Carpediemonas-like organisms</taxon>
        <taxon>Aduncisulcus</taxon>
    </lineage>
</organism>
<dbReference type="PANTHER" id="PTHR24055">
    <property type="entry name" value="MITOGEN-ACTIVATED PROTEIN KINASE"/>
    <property type="match status" value="1"/>
</dbReference>
<dbReference type="InterPro" id="IPR017441">
    <property type="entry name" value="Protein_kinase_ATP_BS"/>
</dbReference>
<keyword evidence="4 8" id="KW-0418">Kinase</keyword>
<feature type="region of interest" description="Disordered" evidence="9">
    <location>
        <begin position="341"/>
        <end position="374"/>
    </location>
</feature>
<dbReference type="InterPro" id="IPR008271">
    <property type="entry name" value="Ser/Thr_kinase_AS"/>
</dbReference>
<name>A0ABQ5KLL2_9EUKA</name>
<evidence type="ECO:0000256" key="8">
    <source>
        <dbReference type="RuleBase" id="RU361165"/>
    </source>
</evidence>
<evidence type="ECO:0000313" key="11">
    <source>
        <dbReference type="EMBL" id="GKT33395.1"/>
    </source>
</evidence>
<dbReference type="EMBL" id="BQXS01010238">
    <property type="protein sequence ID" value="GKT33395.1"/>
    <property type="molecule type" value="Genomic_DNA"/>
</dbReference>
<accession>A0ABQ5KLL2</accession>
<comment type="activity regulation">
    <text evidence="8">Activated by threonine and tyrosine phosphorylation.</text>
</comment>